<feature type="domain" description="RNase H type-1" evidence="2">
    <location>
        <begin position="184"/>
        <end position="341"/>
    </location>
</feature>
<accession>A0AAD6CHS6</accession>
<keyword evidence="4" id="KW-1185">Reference proteome</keyword>
<feature type="compositionally biased region" description="Polar residues" evidence="1">
    <location>
        <begin position="969"/>
        <end position="983"/>
    </location>
</feature>
<dbReference type="EMBL" id="JAPVEA010000002">
    <property type="protein sequence ID" value="KAJ5461975.1"/>
    <property type="molecule type" value="Genomic_DNA"/>
</dbReference>
<name>A0AAD6CHS6_9EURO</name>
<dbReference type="GeneID" id="81597153"/>
<dbReference type="GO" id="GO:0003676">
    <property type="term" value="F:nucleic acid binding"/>
    <property type="evidence" value="ECO:0007669"/>
    <property type="project" value="InterPro"/>
</dbReference>
<dbReference type="InterPro" id="IPR036397">
    <property type="entry name" value="RNaseH_sf"/>
</dbReference>
<dbReference type="Pfam" id="PF00075">
    <property type="entry name" value="RNase_H"/>
    <property type="match status" value="1"/>
</dbReference>
<protein>
    <recommendedName>
        <fullName evidence="2">RNase H type-1 domain-containing protein</fullName>
    </recommendedName>
</protein>
<dbReference type="Gene3D" id="3.30.420.10">
    <property type="entry name" value="Ribonuclease H-like superfamily/Ribonuclease H"/>
    <property type="match status" value="1"/>
</dbReference>
<proteinExistence type="predicted"/>
<feature type="region of interest" description="Disordered" evidence="1">
    <location>
        <begin position="578"/>
        <end position="642"/>
    </location>
</feature>
<comment type="caution">
    <text evidence="3">The sequence shown here is derived from an EMBL/GenBank/DDBJ whole genome shotgun (WGS) entry which is preliminary data.</text>
</comment>
<evidence type="ECO:0000259" key="2">
    <source>
        <dbReference type="PROSITE" id="PS50879"/>
    </source>
</evidence>
<feature type="compositionally biased region" description="Polar residues" evidence="1">
    <location>
        <begin position="15"/>
        <end position="47"/>
    </location>
</feature>
<feature type="compositionally biased region" description="Basic and acidic residues" evidence="1">
    <location>
        <begin position="96"/>
        <end position="107"/>
    </location>
</feature>
<dbReference type="RefSeq" id="XP_056771017.1">
    <property type="nucleotide sequence ID" value="XM_056906910.1"/>
</dbReference>
<feature type="region of interest" description="Disordered" evidence="1">
    <location>
        <begin position="955"/>
        <end position="983"/>
    </location>
</feature>
<feature type="compositionally biased region" description="Polar residues" evidence="1">
    <location>
        <begin position="580"/>
        <end position="593"/>
    </location>
</feature>
<dbReference type="Proteomes" id="UP001213681">
    <property type="component" value="Unassembled WGS sequence"/>
</dbReference>
<dbReference type="PROSITE" id="PS50879">
    <property type="entry name" value="RNASE_H_1"/>
    <property type="match status" value="1"/>
</dbReference>
<reference evidence="3" key="1">
    <citation type="submission" date="2022-12" db="EMBL/GenBank/DDBJ databases">
        <authorList>
            <person name="Petersen C."/>
        </authorList>
    </citation>
    <scope>NUCLEOTIDE SEQUENCE</scope>
    <source>
        <strain evidence="3">IBT 16125</strain>
    </source>
</reference>
<dbReference type="InterPro" id="IPR012337">
    <property type="entry name" value="RNaseH-like_sf"/>
</dbReference>
<gene>
    <name evidence="3" type="ORF">N7458_003527</name>
</gene>
<dbReference type="GO" id="GO:0004523">
    <property type="term" value="F:RNA-DNA hybrid ribonuclease activity"/>
    <property type="evidence" value="ECO:0007669"/>
    <property type="project" value="InterPro"/>
</dbReference>
<feature type="region of interest" description="Disordered" evidence="1">
    <location>
        <begin position="511"/>
        <end position="548"/>
    </location>
</feature>
<feature type="compositionally biased region" description="Polar residues" evidence="1">
    <location>
        <begin position="602"/>
        <end position="635"/>
    </location>
</feature>
<dbReference type="SUPFAM" id="SSF53098">
    <property type="entry name" value="Ribonuclease H-like"/>
    <property type="match status" value="1"/>
</dbReference>
<dbReference type="InterPro" id="IPR002156">
    <property type="entry name" value="RNaseH_domain"/>
</dbReference>
<reference evidence="3" key="2">
    <citation type="journal article" date="2023" name="IMA Fungus">
        <title>Comparative genomic study of the Penicillium genus elucidates a diverse pangenome and 15 lateral gene transfer events.</title>
        <authorList>
            <person name="Petersen C."/>
            <person name="Sorensen T."/>
            <person name="Nielsen M.R."/>
            <person name="Sondergaard T.E."/>
            <person name="Sorensen J.L."/>
            <person name="Fitzpatrick D.A."/>
            <person name="Frisvad J.C."/>
            <person name="Nielsen K.L."/>
        </authorList>
    </citation>
    <scope>NUCLEOTIDE SEQUENCE</scope>
    <source>
        <strain evidence="3">IBT 16125</strain>
    </source>
</reference>
<feature type="region of interest" description="Disordered" evidence="1">
    <location>
        <begin position="401"/>
        <end position="442"/>
    </location>
</feature>
<feature type="compositionally biased region" description="Basic and acidic residues" evidence="1">
    <location>
        <begin position="524"/>
        <end position="533"/>
    </location>
</feature>
<evidence type="ECO:0000313" key="4">
    <source>
        <dbReference type="Proteomes" id="UP001213681"/>
    </source>
</evidence>
<organism evidence="3 4">
    <name type="scientific">Penicillium daleae</name>
    <dbReference type="NCBI Taxonomy" id="63821"/>
    <lineage>
        <taxon>Eukaryota</taxon>
        <taxon>Fungi</taxon>
        <taxon>Dikarya</taxon>
        <taxon>Ascomycota</taxon>
        <taxon>Pezizomycotina</taxon>
        <taxon>Eurotiomycetes</taxon>
        <taxon>Eurotiomycetidae</taxon>
        <taxon>Eurotiales</taxon>
        <taxon>Aspergillaceae</taxon>
        <taxon>Penicillium</taxon>
    </lineage>
</organism>
<dbReference type="AlphaFoldDB" id="A0AAD6CHS6"/>
<feature type="region of interest" description="Disordered" evidence="1">
    <location>
        <begin position="1"/>
        <end position="123"/>
    </location>
</feature>
<sequence length="1064" mass="113746">MSDAVRHPVAAPSQELHQLSDAMSTNGPPTHSGDSQEAITPSVSLSSYGVEDMTEEDRKRYKRSASLSPNDLRKPQNYGASTKESKYPVVPPFRLPSERSTDQKKPTDQNVLTDLEDQTESTSTVSLKRKRSLVLDADLLDSSQPKKLGPTEYGRFRGVIGYRRAEEAKQFAEAMENCVLRTRTIHRHIFWTDGSIVFRYCAAGAVAWKQLPSLQWVSEGFPYPSYTQSTEVVEMFAIAHALKRAIHDIRQSLDGDAMERYHFQVTHEVFVFTDSVGALTAVESDAWGRHTSGNCKQAHEIIEYSIKLHNLGAKLGLHLVPGHQGVPGNMEAHRAAYQAAKRAAAKAGIQSKEQARGLYQAQTDAAIAAAEESFLAQAKNAKATPVPASSVRKVPKRLCSLSTLNPGNDSGPGKLRKTPYENPVPLPGTFVRRDRTPEPDLVPGPTFTPINAGSTSSMGFTPVNASLVLSTGGPVKASSAQGLCPAVDSLFMFAPADVRATMSKAGYSCSLSDITQTSPPAKKQKMEKTRKTDVLNSSADSKPSLELPAPVGTPGFLSLFLSPEFWFERKDKGLPVFGETSLSDSPSQSTQPVAGTGALATASPSLGPSQRTASPEPMQSSIQSPTDVPQSTNTFHCLPRPLTVNSPKLGEDAIPQRPPSLLSTSASMVTMGKMRSFASPGEPQDGLILASTPSSCEDKLKDYGGAALPPRPPSVLPTLKSSTPLLTTAKMGSFASTDEPKDEAVASILSSGEAKLKDPKDVTLPPRPSSVFSTLMASTSMLTNAKMRSFASPKKPKDGVTLAPVSSFSDVKLRFCEDTALPPLPQSTHQALKPDQVIVTTAKMKSFASLGEPSFGLILSPASSFYNDTMVHDEDADDAALPSLSASMFVVPKTSPSIVTTSKMRSFASPEEPRDALTLAPIAALSGTDSGALISAAARRPSVFSHAPTLSADVAKCQSAESSPDDHNSAPTVASQPSSGSSFTPIDAEILSTVRTDLSPAQSSDSFTGVYTPHHFHISSFSHPIITAIEVLINYSHPDPNVPRIEGLARSPWSIGNFDHVDER</sequence>
<evidence type="ECO:0000313" key="3">
    <source>
        <dbReference type="EMBL" id="KAJ5461975.1"/>
    </source>
</evidence>
<evidence type="ECO:0000256" key="1">
    <source>
        <dbReference type="SAM" id="MobiDB-lite"/>
    </source>
</evidence>